<dbReference type="Proteomes" id="UP000178724">
    <property type="component" value="Unassembled WGS sequence"/>
</dbReference>
<reference evidence="8 9" key="1">
    <citation type="journal article" date="2016" name="Nat. Commun.">
        <title>Thousands of microbial genomes shed light on interconnected biogeochemical processes in an aquifer system.</title>
        <authorList>
            <person name="Anantharaman K."/>
            <person name="Brown C.T."/>
            <person name="Hug L.A."/>
            <person name="Sharon I."/>
            <person name="Castelle C.J."/>
            <person name="Probst A.J."/>
            <person name="Thomas B.C."/>
            <person name="Singh A."/>
            <person name="Wilkins M.J."/>
            <person name="Karaoz U."/>
            <person name="Brodie E.L."/>
            <person name="Williams K.H."/>
            <person name="Hubbard S.S."/>
            <person name="Banfield J.F."/>
        </authorList>
    </citation>
    <scope>NUCLEOTIDE SEQUENCE [LARGE SCALE GENOMIC DNA]</scope>
</reference>
<dbReference type="AlphaFoldDB" id="A0A1F4Q0L8"/>
<dbReference type="InterPro" id="IPR020456">
    <property type="entry name" value="Acylphosphatase"/>
</dbReference>
<comment type="caution">
    <text evidence="8">The sequence shown here is derived from an EMBL/GenBank/DDBJ whole genome shotgun (WGS) entry which is preliminary data.</text>
</comment>
<dbReference type="InterPro" id="IPR001792">
    <property type="entry name" value="Acylphosphatase-like_dom"/>
</dbReference>
<dbReference type="EMBL" id="METM01000026">
    <property type="protein sequence ID" value="OGB89410.1"/>
    <property type="molecule type" value="Genomic_DNA"/>
</dbReference>
<protein>
    <recommendedName>
        <fullName evidence="3 5">acylphosphatase</fullName>
        <ecNumber evidence="2 5">3.6.1.7</ecNumber>
    </recommendedName>
</protein>
<evidence type="ECO:0000256" key="1">
    <source>
        <dbReference type="ARBA" id="ARBA00005614"/>
    </source>
</evidence>
<dbReference type="PROSITE" id="PS00151">
    <property type="entry name" value="ACYLPHOSPHATASE_2"/>
    <property type="match status" value="1"/>
</dbReference>
<dbReference type="Gene3D" id="3.30.70.100">
    <property type="match status" value="1"/>
</dbReference>
<dbReference type="InterPro" id="IPR036046">
    <property type="entry name" value="Acylphosphatase-like_dom_sf"/>
</dbReference>
<dbReference type="PROSITE" id="PS51160">
    <property type="entry name" value="ACYLPHOSPHATASE_3"/>
    <property type="match status" value="1"/>
</dbReference>
<dbReference type="EC" id="3.6.1.7" evidence="2 5"/>
<feature type="domain" description="Acylphosphatase-like" evidence="7">
    <location>
        <begin position="5"/>
        <end position="91"/>
    </location>
</feature>
<feature type="active site" evidence="5">
    <location>
        <position position="20"/>
    </location>
</feature>
<gene>
    <name evidence="8" type="ORF">A2625_07985</name>
</gene>
<sequence>MAEKRLDVLFSGSVQGVGFRFTAERFANDYGVKGYVKNLANGKVGLVAEGEEKTLQKLLDAIVEDMGNVIDKYHADWFQATGEFTRFEIRFY</sequence>
<evidence type="ECO:0000313" key="9">
    <source>
        <dbReference type="Proteomes" id="UP000178724"/>
    </source>
</evidence>
<name>A0A1F4Q0L8_UNCSA</name>
<accession>A0A1F4Q0L8</accession>
<evidence type="ECO:0000256" key="6">
    <source>
        <dbReference type="RuleBase" id="RU004168"/>
    </source>
</evidence>
<dbReference type="PANTHER" id="PTHR47268">
    <property type="entry name" value="ACYLPHOSPHATASE"/>
    <property type="match status" value="1"/>
</dbReference>
<comment type="catalytic activity">
    <reaction evidence="4 5">
        <text>an acyl phosphate + H2O = a carboxylate + phosphate + H(+)</text>
        <dbReference type="Rhea" id="RHEA:14965"/>
        <dbReference type="ChEBI" id="CHEBI:15377"/>
        <dbReference type="ChEBI" id="CHEBI:15378"/>
        <dbReference type="ChEBI" id="CHEBI:29067"/>
        <dbReference type="ChEBI" id="CHEBI:43474"/>
        <dbReference type="ChEBI" id="CHEBI:59918"/>
        <dbReference type="EC" id="3.6.1.7"/>
    </reaction>
</comment>
<proteinExistence type="inferred from homology"/>
<comment type="similarity">
    <text evidence="1 6">Belongs to the acylphosphatase family.</text>
</comment>
<dbReference type="Pfam" id="PF00708">
    <property type="entry name" value="Acylphosphatase"/>
    <property type="match status" value="1"/>
</dbReference>
<dbReference type="GO" id="GO:0003998">
    <property type="term" value="F:acylphosphatase activity"/>
    <property type="evidence" value="ECO:0007669"/>
    <property type="project" value="UniProtKB-EC"/>
</dbReference>
<feature type="active site" evidence="5">
    <location>
        <position position="38"/>
    </location>
</feature>
<evidence type="ECO:0000313" key="8">
    <source>
        <dbReference type="EMBL" id="OGB89410.1"/>
    </source>
</evidence>
<evidence type="ECO:0000256" key="4">
    <source>
        <dbReference type="ARBA" id="ARBA00047645"/>
    </source>
</evidence>
<evidence type="ECO:0000256" key="2">
    <source>
        <dbReference type="ARBA" id="ARBA00012150"/>
    </source>
</evidence>
<evidence type="ECO:0000256" key="3">
    <source>
        <dbReference type="ARBA" id="ARBA00015991"/>
    </source>
</evidence>
<keyword evidence="5" id="KW-0378">Hydrolase</keyword>
<dbReference type="InterPro" id="IPR017968">
    <property type="entry name" value="Acylphosphatase_CS"/>
</dbReference>
<evidence type="ECO:0000259" key="7">
    <source>
        <dbReference type="PROSITE" id="PS51160"/>
    </source>
</evidence>
<organism evidence="8 9">
    <name type="scientific">candidate division WOR-1 bacterium RIFCSPHIGHO2_01_FULL_53_15</name>
    <dbReference type="NCBI Taxonomy" id="1802564"/>
    <lineage>
        <taxon>Bacteria</taxon>
        <taxon>Bacillati</taxon>
        <taxon>Saganbacteria</taxon>
    </lineage>
</organism>
<evidence type="ECO:0000256" key="5">
    <source>
        <dbReference type="PROSITE-ProRule" id="PRU00520"/>
    </source>
</evidence>
<dbReference type="PANTHER" id="PTHR47268:SF4">
    <property type="entry name" value="ACYLPHOSPHATASE"/>
    <property type="match status" value="1"/>
</dbReference>
<dbReference type="SUPFAM" id="SSF54975">
    <property type="entry name" value="Acylphosphatase/BLUF domain-like"/>
    <property type="match status" value="1"/>
</dbReference>